<sequence length="373" mass="41912">MDDWLRLPYTLSTWFVEVCYATLLASLVLCPLLLLRRLAGRRLRPLSRMALWYVLLALMLLLPASMHWGTGFTFVGRVGPDYALPPVSFTFRALGRLVSDGGGPFWQPSGALRLHVFASVSPNRGLFVHEMDGMPVLLVWLAGAALSLLLPAAGYLRLRQKLRGADRPDEKTAALVTGCARELFGLEPPAVRVVSQARFPELSCPCLAGWRRPVLILVREQWEALTPEERRSVAAHELTHLRHRDNALNLLLVALQAIQWFNPLIPFAFRRLRQDLECLRDQEVLEKLPEEEGLAYAGAIVRLARMRRLRRRPALHSGMLSASGLGFRVELLGETARYPRPQEAALLLLFLLLMLSPLLLRTLPGLFSASIAW</sequence>
<dbReference type="InterPro" id="IPR008756">
    <property type="entry name" value="Peptidase_M56"/>
</dbReference>
<dbReference type="RefSeq" id="WP_256303268.1">
    <property type="nucleotide sequence ID" value="NZ_JANFYS010000004.1"/>
</dbReference>
<evidence type="ECO:0000256" key="1">
    <source>
        <dbReference type="SAM" id="Phobius"/>
    </source>
</evidence>
<feature type="transmembrane region" description="Helical" evidence="1">
    <location>
        <begin position="137"/>
        <end position="158"/>
    </location>
</feature>
<dbReference type="EMBL" id="JANFYS010000004">
    <property type="protein sequence ID" value="MCQ4769524.1"/>
    <property type="molecule type" value="Genomic_DNA"/>
</dbReference>
<dbReference type="PANTHER" id="PTHR34978">
    <property type="entry name" value="POSSIBLE SENSOR-TRANSDUCER PROTEIN BLAR"/>
    <property type="match status" value="1"/>
</dbReference>
<evidence type="ECO:0000313" key="4">
    <source>
        <dbReference type="Proteomes" id="UP001204562"/>
    </source>
</evidence>
<dbReference type="Proteomes" id="UP001204562">
    <property type="component" value="Unassembled WGS sequence"/>
</dbReference>
<dbReference type="PANTHER" id="PTHR34978:SF3">
    <property type="entry name" value="SLR0241 PROTEIN"/>
    <property type="match status" value="1"/>
</dbReference>
<keyword evidence="1" id="KW-0812">Transmembrane</keyword>
<dbReference type="Gene3D" id="3.30.2010.10">
    <property type="entry name" value="Metalloproteases ('zincins'), catalytic domain"/>
    <property type="match status" value="1"/>
</dbReference>
<protein>
    <recommendedName>
        <fullName evidence="2">Peptidase M56 domain-containing protein</fullName>
    </recommendedName>
</protein>
<dbReference type="Pfam" id="PF05569">
    <property type="entry name" value="Peptidase_M56"/>
    <property type="match status" value="1"/>
</dbReference>
<feature type="transmembrane region" description="Helical" evidence="1">
    <location>
        <begin position="50"/>
        <end position="68"/>
    </location>
</feature>
<comment type="caution">
    <text evidence="3">The sequence shown here is derived from an EMBL/GenBank/DDBJ whole genome shotgun (WGS) entry which is preliminary data.</text>
</comment>
<evidence type="ECO:0000259" key="2">
    <source>
        <dbReference type="Pfam" id="PF05569"/>
    </source>
</evidence>
<reference evidence="3" key="1">
    <citation type="submission" date="2022-06" db="EMBL/GenBank/DDBJ databases">
        <title>Isolation of gut microbiota from human fecal samples.</title>
        <authorList>
            <person name="Pamer E.G."/>
            <person name="Barat B."/>
            <person name="Waligurski E."/>
            <person name="Medina S."/>
            <person name="Paddock L."/>
            <person name="Mostad J."/>
        </authorList>
    </citation>
    <scope>NUCLEOTIDE SEQUENCE</scope>
    <source>
        <strain evidence="3">DFI.9.91</strain>
    </source>
</reference>
<proteinExistence type="predicted"/>
<gene>
    <name evidence="3" type="ORF">NE579_03455</name>
</gene>
<dbReference type="AlphaFoldDB" id="A0AAW5JNS6"/>
<evidence type="ECO:0000313" key="3">
    <source>
        <dbReference type="EMBL" id="MCQ4769524.1"/>
    </source>
</evidence>
<feature type="domain" description="Peptidase M56" evidence="2">
    <location>
        <begin position="134"/>
        <end position="330"/>
    </location>
</feature>
<accession>A0AAW5JNS6</accession>
<organism evidence="3 4">
    <name type="scientific">Intestinimonas massiliensis</name>
    <name type="common">ex Afouda et al. 2020</name>
    <dbReference type="NCBI Taxonomy" id="1673721"/>
    <lineage>
        <taxon>Bacteria</taxon>
        <taxon>Bacillati</taxon>
        <taxon>Bacillota</taxon>
        <taxon>Clostridia</taxon>
        <taxon>Eubacteriales</taxon>
        <taxon>Intestinimonas</taxon>
    </lineage>
</organism>
<feature type="transmembrane region" description="Helical" evidence="1">
    <location>
        <begin position="20"/>
        <end position="38"/>
    </location>
</feature>
<dbReference type="InterPro" id="IPR052173">
    <property type="entry name" value="Beta-lactam_resp_regulator"/>
</dbReference>
<keyword evidence="1" id="KW-0472">Membrane</keyword>
<keyword evidence="1" id="KW-1133">Transmembrane helix</keyword>
<feature type="transmembrane region" description="Helical" evidence="1">
    <location>
        <begin position="344"/>
        <end position="363"/>
    </location>
</feature>
<name>A0AAW5JNS6_9FIRM</name>